<dbReference type="InterPro" id="IPR000232">
    <property type="entry name" value="HSF_DNA-bd"/>
</dbReference>
<evidence type="ECO:0000256" key="7">
    <source>
        <dbReference type="RuleBase" id="RU004020"/>
    </source>
</evidence>
<dbReference type="PRINTS" id="PR00056">
    <property type="entry name" value="HSFDOMAIN"/>
</dbReference>
<comment type="subcellular location">
    <subcellularLocation>
        <location evidence="1">Nucleus</location>
    </subcellularLocation>
</comment>
<protein>
    <submittedName>
        <fullName evidence="10">Winged helix DNA-binding domain-containing protein</fullName>
    </submittedName>
</protein>
<evidence type="ECO:0000259" key="9">
    <source>
        <dbReference type="PROSITE" id="PS00434"/>
    </source>
</evidence>
<dbReference type="FunFam" id="1.10.10.10:FF:000027">
    <property type="entry name" value="Heat shock transcription factor 1"/>
    <property type="match status" value="1"/>
</dbReference>
<dbReference type="AlphaFoldDB" id="A0A0D7AUS1"/>
<feature type="coiled-coil region" evidence="8">
    <location>
        <begin position="161"/>
        <end position="195"/>
    </location>
</feature>
<dbReference type="PANTHER" id="PTHR10015:SF361">
    <property type="entry name" value="TRANSCRIPTION FACTOR SKN7"/>
    <property type="match status" value="1"/>
</dbReference>
<comment type="similarity">
    <text evidence="7">Belongs to the HSF family.</text>
</comment>
<name>A0A0D7AUS1_9AGAR</name>
<evidence type="ECO:0000256" key="3">
    <source>
        <dbReference type="ARBA" id="ARBA00023125"/>
    </source>
</evidence>
<evidence type="ECO:0000313" key="11">
    <source>
        <dbReference type="Proteomes" id="UP000054007"/>
    </source>
</evidence>
<accession>A0A0D7AUS1</accession>
<dbReference type="SMART" id="SM00415">
    <property type="entry name" value="HSF"/>
    <property type="match status" value="1"/>
</dbReference>
<evidence type="ECO:0000313" key="10">
    <source>
        <dbReference type="EMBL" id="KIY62133.1"/>
    </source>
</evidence>
<evidence type="ECO:0000256" key="8">
    <source>
        <dbReference type="SAM" id="Coils"/>
    </source>
</evidence>
<dbReference type="STRING" id="1314674.A0A0D7AUS1"/>
<dbReference type="GO" id="GO:0003700">
    <property type="term" value="F:DNA-binding transcription factor activity"/>
    <property type="evidence" value="ECO:0007669"/>
    <property type="project" value="InterPro"/>
</dbReference>
<gene>
    <name evidence="10" type="ORF">CYLTODRAFT_427142</name>
</gene>
<feature type="domain" description="HSF-type DNA-binding" evidence="9">
    <location>
        <begin position="57"/>
        <end position="81"/>
    </location>
</feature>
<evidence type="ECO:0000256" key="1">
    <source>
        <dbReference type="ARBA" id="ARBA00004123"/>
    </source>
</evidence>
<keyword evidence="3 10" id="KW-0238">DNA-binding</keyword>
<keyword evidence="2" id="KW-0805">Transcription regulation</keyword>
<evidence type="ECO:0000256" key="2">
    <source>
        <dbReference type="ARBA" id="ARBA00023015"/>
    </source>
</evidence>
<keyword evidence="4" id="KW-0804">Transcription</keyword>
<keyword evidence="11" id="KW-1185">Reference proteome</keyword>
<dbReference type="Pfam" id="PF00447">
    <property type="entry name" value="HSF_DNA-bind"/>
    <property type="match status" value="1"/>
</dbReference>
<dbReference type="Gene3D" id="1.10.10.10">
    <property type="entry name" value="Winged helix-like DNA-binding domain superfamily/Winged helix DNA-binding domain"/>
    <property type="match status" value="1"/>
</dbReference>
<dbReference type="InterPro" id="IPR036390">
    <property type="entry name" value="WH_DNA-bd_sf"/>
</dbReference>
<reference evidence="10 11" key="1">
    <citation type="journal article" date="2015" name="Fungal Genet. Biol.">
        <title>Evolution of novel wood decay mechanisms in Agaricales revealed by the genome sequences of Fistulina hepatica and Cylindrobasidium torrendii.</title>
        <authorList>
            <person name="Floudas D."/>
            <person name="Held B.W."/>
            <person name="Riley R."/>
            <person name="Nagy L.G."/>
            <person name="Koehler G."/>
            <person name="Ransdell A.S."/>
            <person name="Younus H."/>
            <person name="Chow J."/>
            <person name="Chiniquy J."/>
            <person name="Lipzen A."/>
            <person name="Tritt A."/>
            <person name="Sun H."/>
            <person name="Haridas S."/>
            <person name="LaButti K."/>
            <person name="Ohm R.A."/>
            <person name="Kues U."/>
            <person name="Blanchette R.A."/>
            <person name="Grigoriev I.V."/>
            <person name="Minto R.E."/>
            <person name="Hibbett D.S."/>
        </authorList>
    </citation>
    <scope>NUCLEOTIDE SEQUENCE [LARGE SCALE GENOMIC DNA]</scope>
    <source>
        <strain evidence="10 11">FP15055 ss-10</strain>
    </source>
</reference>
<dbReference type="Proteomes" id="UP000054007">
    <property type="component" value="Unassembled WGS sequence"/>
</dbReference>
<dbReference type="GO" id="GO:0005634">
    <property type="term" value="C:nucleus"/>
    <property type="evidence" value="ECO:0007669"/>
    <property type="project" value="UniProtKB-SubCell"/>
</dbReference>
<dbReference type="InterPro" id="IPR036388">
    <property type="entry name" value="WH-like_DNA-bd_sf"/>
</dbReference>
<organism evidence="10 11">
    <name type="scientific">Cylindrobasidium torrendii FP15055 ss-10</name>
    <dbReference type="NCBI Taxonomy" id="1314674"/>
    <lineage>
        <taxon>Eukaryota</taxon>
        <taxon>Fungi</taxon>
        <taxon>Dikarya</taxon>
        <taxon>Basidiomycota</taxon>
        <taxon>Agaricomycotina</taxon>
        <taxon>Agaricomycetes</taxon>
        <taxon>Agaricomycetidae</taxon>
        <taxon>Agaricales</taxon>
        <taxon>Marasmiineae</taxon>
        <taxon>Physalacriaceae</taxon>
        <taxon>Cylindrobasidium</taxon>
    </lineage>
</organism>
<dbReference type="GO" id="GO:0043565">
    <property type="term" value="F:sequence-specific DNA binding"/>
    <property type="evidence" value="ECO:0007669"/>
    <property type="project" value="InterPro"/>
</dbReference>
<dbReference type="PANTHER" id="PTHR10015">
    <property type="entry name" value="HEAT SHOCK TRANSCRIPTION FACTOR"/>
    <property type="match status" value="1"/>
</dbReference>
<comment type="subunit">
    <text evidence="6">Homotrimer. Homotrimerization increases the affinity of HSF1 to DNA. Interacts with transcriptional coregulator SSA1 on chromatin.</text>
</comment>
<dbReference type="SUPFAM" id="SSF46785">
    <property type="entry name" value="Winged helix' DNA-binding domain"/>
    <property type="match status" value="1"/>
</dbReference>
<dbReference type="PROSITE" id="PS00434">
    <property type="entry name" value="HSF_DOMAIN"/>
    <property type="match status" value="1"/>
</dbReference>
<sequence>MPPPADDIEASMPLVSDFVKRLYRLLEDPSVQHIVSWSPHGDTFMVKDINEFTASILPKFFKHSNFASFVRQLNKYDFHKIKTTDDGLYGEHCWTFHHPNFNMHNIEKLKHIRRKPPVPRSVSNPAASSSYQCDIPSNMLYDMQSQLDYLSSMQAETSSHIRDLDQKYDDMRVAMSEFQRNVEQQDQLMQALAQNFYSGALRAGPPPPQQQYEWYRT</sequence>
<dbReference type="OrthoDB" id="60033at2759"/>
<evidence type="ECO:0000256" key="5">
    <source>
        <dbReference type="ARBA" id="ARBA00023242"/>
    </source>
</evidence>
<proteinExistence type="inferred from homology"/>
<keyword evidence="8" id="KW-0175">Coiled coil</keyword>
<dbReference type="EMBL" id="KN880820">
    <property type="protein sequence ID" value="KIY62133.1"/>
    <property type="molecule type" value="Genomic_DNA"/>
</dbReference>
<evidence type="ECO:0000256" key="4">
    <source>
        <dbReference type="ARBA" id="ARBA00023163"/>
    </source>
</evidence>
<evidence type="ECO:0000256" key="6">
    <source>
        <dbReference type="ARBA" id="ARBA00062171"/>
    </source>
</evidence>
<keyword evidence="5" id="KW-0539">Nucleus</keyword>